<evidence type="ECO:0000313" key="3">
    <source>
        <dbReference type="EMBL" id="PJZ69728.1"/>
    </source>
</evidence>
<dbReference type="PANTHER" id="PTHR23088">
    <property type="entry name" value="NITRILASE-RELATED"/>
    <property type="match status" value="1"/>
</dbReference>
<dbReference type="Proteomes" id="UP000231962">
    <property type="component" value="Unassembled WGS sequence"/>
</dbReference>
<dbReference type="InterPro" id="IPR003010">
    <property type="entry name" value="C-N_Hydrolase"/>
</dbReference>
<evidence type="ECO:0000256" key="1">
    <source>
        <dbReference type="ARBA" id="ARBA00022801"/>
    </source>
</evidence>
<proteinExistence type="predicted"/>
<dbReference type="PANTHER" id="PTHR23088:SF27">
    <property type="entry name" value="DEAMINATED GLUTATHIONE AMIDASE"/>
    <property type="match status" value="1"/>
</dbReference>
<comment type="caution">
    <text evidence="4">The sequence shown here is derived from an EMBL/GenBank/DDBJ whole genome shotgun (WGS) entry which is preliminary data.</text>
</comment>
<dbReference type="Proteomes" id="UP000231990">
    <property type="component" value="Unassembled WGS sequence"/>
</dbReference>
<dbReference type="OrthoDB" id="9811121at2"/>
<protein>
    <submittedName>
        <fullName evidence="4">Hydrolase</fullName>
    </submittedName>
</protein>
<accession>A0A2M9ZLZ8</accession>
<organism evidence="4 6">
    <name type="scientific">Leptospira perolatii</name>
    <dbReference type="NCBI Taxonomy" id="2023191"/>
    <lineage>
        <taxon>Bacteria</taxon>
        <taxon>Pseudomonadati</taxon>
        <taxon>Spirochaetota</taxon>
        <taxon>Spirochaetia</taxon>
        <taxon>Leptospirales</taxon>
        <taxon>Leptospiraceae</taxon>
        <taxon>Leptospira</taxon>
    </lineage>
</organism>
<evidence type="ECO:0000313" key="5">
    <source>
        <dbReference type="Proteomes" id="UP000231962"/>
    </source>
</evidence>
<dbReference type="Gene3D" id="3.60.110.10">
    <property type="entry name" value="Carbon-nitrogen hydrolase"/>
    <property type="match status" value="1"/>
</dbReference>
<dbReference type="CDD" id="cd07572">
    <property type="entry name" value="nit"/>
    <property type="match status" value="1"/>
</dbReference>
<dbReference type="InterPro" id="IPR036526">
    <property type="entry name" value="C-N_Hydrolase_sf"/>
</dbReference>
<gene>
    <name evidence="3" type="ORF">CH360_09020</name>
    <name evidence="4" type="ORF">CH373_11215</name>
</gene>
<feature type="domain" description="CN hydrolase" evidence="2">
    <location>
        <begin position="4"/>
        <end position="250"/>
    </location>
</feature>
<name>A0A2M9ZLZ8_9LEPT</name>
<dbReference type="EMBL" id="NPDY01000007">
    <property type="protein sequence ID" value="PJZ69728.1"/>
    <property type="molecule type" value="Genomic_DNA"/>
</dbReference>
<keyword evidence="1 4" id="KW-0378">Hydrolase</keyword>
<dbReference type="GO" id="GO:0016811">
    <property type="term" value="F:hydrolase activity, acting on carbon-nitrogen (but not peptide) bonds, in linear amides"/>
    <property type="evidence" value="ECO:0007669"/>
    <property type="project" value="InterPro"/>
</dbReference>
<dbReference type="Pfam" id="PF00795">
    <property type="entry name" value="CN_hydrolase"/>
    <property type="match status" value="1"/>
</dbReference>
<dbReference type="AlphaFoldDB" id="A0A2M9ZLZ8"/>
<dbReference type="SUPFAM" id="SSF56317">
    <property type="entry name" value="Carbon-nitrogen hydrolase"/>
    <property type="match status" value="1"/>
</dbReference>
<keyword evidence="5" id="KW-1185">Reference proteome</keyword>
<evidence type="ECO:0000259" key="2">
    <source>
        <dbReference type="PROSITE" id="PS50263"/>
    </source>
</evidence>
<dbReference type="PROSITE" id="PS50263">
    <property type="entry name" value="CN_HYDROLASE"/>
    <property type="match status" value="1"/>
</dbReference>
<dbReference type="InterPro" id="IPR045254">
    <property type="entry name" value="Nit1/2_C-N_Hydrolase"/>
</dbReference>
<sequence length="275" mass="30423">MEKLKVALVQLSSGHDLESNLNEAEAWIRKAALQGSLLVALPENFSFFGPEHQKIESADLICQSTRSFLSRLSGELRIHLLGGGYPTPNGQGKVFNTASMYGPDGSEIFRYYKIHLFDTNPGDGISYRESSTVIPGEQLPPLYNSPWGPISTVICYDLRFPEIFRALAKKGADFIFVPSAFTRLTGKAHWEVLLRARAIENSCFILAPAQTGENIRGRETFGHSMIVSPWGEIIAEAGTEKGLIVADLDLAGLKSARSKLPSLKHRRFIAEWETN</sequence>
<evidence type="ECO:0000313" key="4">
    <source>
        <dbReference type="EMBL" id="PJZ73057.1"/>
    </source>
</evidence>
<dbReference type="EMBL" id="NPDZ01000006">
    <property type="protein sequence ID" value="PJZ73057.1"/>
    <property type="molecule type" value="Genomic_DNA"/>
</dbReference>
<reference evidence="5 6" key="1">
    <citation type="submission" date="2017-07" db="EMBL/GenBank/DDBJ databases">
        <title>Leptospira spp. isolated from tropical soils.</title>
        <authorList>
            <person name="Thibeaux R."/>
            <person name="Iraola G."/>
            <person name="Ferres I."/>
            <person name="Bierque E."/>
            <person name="Girault D."/>
            <person name="Soupe-Gilbert M.-E."/>
            <person name="Picardeau M."/>
            <person name="Goarant C."/>
        </authorList>
    </citation>
    <scope>NUCLEOTIDE SEQUENCE [LARGE SCALE GENOMIC DNA]</scope>
    <source>
        <strain evidence="4 6">FH1-B-B1</strain>
        <strain evidence="3 5">FH1-B-C1</strain>
    </source>
</reference>
<dbReference type="RefSeq" id="WP_100713709.1">
    <property type="nucleotide sequence ID" value="NZ_NPDY01000007.1"/>
</dbReference>
<evidence type="ECO:0000313" key="6">
    <source>
        <dbReference type="Proteomes" id="UP000231990"/>
    </source>
</evidence>